<dbReference type="Proteomes" id="UP000815325">
    <property type="component" value="Unassembled WGS sequence"/>
</dbReference>
<feature type="region of interest" description="Disordered" evidence="1">
    <location>
        <begin position="703"/>
        <end position="730"/>
    </location>
</feature>
<feature type="compositionally biased region" description="Low complexity" evidence="1">
    <location>
        <begin position="216"/>
        <end position="231"/>
    </location>
</feature>
<evidence type="ECO:0000313" key="3">
    <source>
        <dbReference type="Proteomes" id="UP000815325"/>
    </source>
</evidence>
<feature type="compositionally biased region" description="Polar residues" evidence="1">
    <location>
        <begin position="650"/>
        <end position="660"/>
    </location>
</feature>
<reference evidence="2" key="1">
    <citation type="submission" date="2017-08" db="EMBL/GenBank/DDBJ databases">
        <authorList>
            <person name="Polle J.E."/>
            <person name="Barry K."/>
            <person name="Cushman J."/>
            <person name="Schmutz J."/>
            <person name="Tran D."/>
            <person name="Hathwaick L.T."/>
            <person name="Yim W.C."/>
            <person name="Jenkins J."/>
            <person name="Mckie-Krisberg Z.M."/>
            <person name="Prochnik S."/>
            <person name="Lindquist E."/>
            <person name="Dockter R.B."/>
            <person name="Adam C."/>
            <person name="Molina H."/>
            <person name="Bunkerborg J."/>
            <person name="Jin E."/>
            <person name="Buchheim M."/>
            <person name="Magnuson J."/>
        </authorList>
    </citation>
    <scope>NUCLEOTIDE SEQUENCE</scope>
    <source>
        <strain evidence="2">CCAP 19/18</strain>
    </source>
</reference>
<protein>
    <submittedName>
        <fullName evidence="2">Uncharacterized protein</fullName>
    </submittedName>
</protein>
<name>A0ABQ7H563_DUNSA</name>
<comment type="caution">
    <text evidence="2">The sequence shown here is derived from an EMBL/GenBank/DDBJ whole genome shotgun (WGS) entry which is preliminary data.</text>
</comment>
<organism evidence="2 3">
    <name type="scientific">Dunaliella salina</name>
    <name type="common">Green alga</name>
    <name type="synonym">Protococcus salinus</name>
    <dbReference type="NCBI Taxonomy" id="3046"/>
    <lineage>
        <taxon>Eukaryota</taxon>
        <taxon>Viridiplantae</taxon>
        <taxon>Chlorophyta</taxon>
        <taxon>core chlorophytes</taxon>
        <taxon>Chlorophyceae</taxon>
        <taxon>CS clade</taxon>
        <taxon>Chlamydomonadales</taxon>
        <taxon>Dunaliellaceae</taxon>
        <taxon>Dunaliella</taxon>
    </lineage>
</organism>
<feature type="region of interest" description="Disordered" evidence="1">
    <location>
        <begin position="629"/>
        <end position="688"/>
    </location>
</feature>
<gene>
    <name evidence="2" type="ORF">DUNSADRAFT_9864</name>
</gene>
<evidence type="ECO:0000313" key="2">
    <source>
        <dbReference type="EMBL" id="KAF5841983.1"/>
    </source>
</evidence>
<proteinExistence type="predicted"/>
<feature type="compositionally biased region" description="Low complexity" evidence="1">
    <location>
        <begin position="678"/>
        <end position="688"/>
    </location>
</feature>
<feature type="compositionally biased region" description="Polar residues" evidence="1">
    <location>
        <begin position="182"/>
        <end position="209"/>
    </location>
</feature>
<accession>A0ABQ7H563</accession>
<sequence>MQALRWRVVLGTREVWKGFQAQQHQQGTVPAAAGTVRSRETAAGPAGPAAPAADAQHEFRLQAQPWPQLASAAPAVPPPALSMAGKLKAMRAQSQAELAFREAPQVQSSRHHPQQQAQRTPTPREHGEEQPATSTFGRSWPASPWPPHMATGTSMHQRVSPWTRSATASTPLPGMPDHVPSPLQSGVSSASTVTPQPSRIETQQASNQRPGMPYHVSSSLQSGVSSSASTVTPQLNGTQMQQDSNQQPGMPSHVPSFSGSTFQPVHPPPGPGQAPASGPPLPPMSMPPMGMSGAPLPMASMPLFPPYGQLQGMLPFTSGHPGLHQPHLAFGAHSPAPYLHGPAHPPLAQQATKPFGGTPPPPDVLQRKALSDLAQLHLQIVWSKHVSSGFMIRKLCEMWRCTQEEALEMMCLDDWYSLPYFKELRDWEVSVDKDIIAYMGTYEFAATLSDMALRIDTWEDAIEGEMESWLGPLLCHPRVQEIFRPHPMLHKIPKVTKEDCWTAVQHILNRNQGKRVQIRANNVIEELKKMQQVQNASKLCVKIREDDIGKVITQLNKSADIESASFEVLSEEYQKGNTPQAFKDSHQFGVRDRGHRLLPLSQDLPDADATVDAIGDNRAPRVRVQCTGQQIVSEQPIGRGPPASAGGNISHATSLLQQQAAGLAPRQPKAASNAPHLQQQASGTSASASGVAPILEAAMEDAERTLSETLTEQAGESVGEVEHGDADQPADATSVLELAGYVKGELRKARTKTSADGLMALVQIEQQILSNPQVAKGGFGKLTKGACSSMLDLLSMDPDLKKELQPSLQLPAANMEVKGLPAASARHARTPSVLLLCAVKQAAGAWDRAADHTQQQTPQQRAKAKEEAVAASLCAQFGVRSVEELGFGSAEQLLADESGDMHSDVVAACALACGARGAAAYQQPLAVLGVEERHLKDTAVAMLQAAPNFVDLAEWCQWDLAFGCRFGPLASSDILHEAAKHSAMSDATSWCALVLPGGYVLKLPHADEQMQLLENFGHSVEQLDAAAAVQGMLSLVALNRTCSSTVVQPLKNHVLSALRRALAQVEGMPSITMTTRIWLQSLCKWSCQCSSWP</sequence>
<feature type="region of interest" description="Disordered" evidence="1">
    <location>
        <begin position="94"/>
        <end position="287"/>
    </location>
</feature>
<keyword evidence="3" id="KW-1185">Reference proteome</keyword>
<feature type="compositionally biased region" description="Polar residues" evidence="1">
    <location>
        <begin position="151"/>
        <end position="170"/>
    </location>
</feature>
<evidence type="ECO:0000256" key="1">
    <source>
        <dbReference type="SAM" id="MobiDB-lite"/>
    </source>
</evidence>
<feature type="compositionally biased region" description="Pro residues" evidence="1">
    <location>
        <begin position="265"/>
        <end position="286"/>
    </location>
</feature>
<dbReference type="EMBL" id="MU069471">
    <property type="protein sequence ID" value="KAF5841983.1"/>
    <property type="molecule type" value="Genomic_DNA"/>
</dbReference>
<feature type="compositionally biased region" description="Polar residues" evidence="1">
    <location>
        <begin position="232"/>
        <end position="263"/>
    </location>
</feature>